<keyword evidence="1" id="KW-0732">Signal</keyword>
<dbReference type="InterPro" id="IPR002931">
    <property type="entry name" value="Transglutaminase-like"/>
</dbReference>
<evidence type="ECO:0000313" key="3">
    <source>
        <dbReference type="EMBL" id="MFC5449030.1"/>
    </source>
</evidence>
<dbReference type="InterPro" id="IPR001119">
    <property type="entry name" value="SLH_dom"/>
</dbReference>
<feature type="signal peptide" evidence="1">
    <location>
        <begin position="1"/>
        <end position="24"/>
    </location>
</feature>
<evidence type="ECO:0000256" key="1">
    <source>
        <dbReference type="SAM" id="SignalP"/>
    </source>
</evidence>
<accession>A0ABW0K6Z6</accession>
<dbReference type="PANTHER" id="PTHR43308:SF1">
    <property type="entry name" value="OUTER MEMBRANE PROTEIN ALPHA"/>
    <property type="match status" value="1"/>
</dbReference>
<dbReference type="RefSeq" id="WP_270884657.1">
    <property type="nucleotide sequence ID" value="NZ_JAQFVF010000075.1"/>
</dbReference>
<protein>
    <submittedName>
        <fullName evidence="3">S-layer homology domain-containing protein</fullName>
    </submittedName>
</protein>
<feature type="domain" description="SLH" evidence="2">
    <location>
        <begin position="23"/>
        <end position="81"/>
    </location>
</feature>
<organism evidence="3 4">
    <name type="scientific">Paenibacillus aestuarii</name>
    <dbReference type="NCBI Taxonomy" id="516965"/>
    <lineage>
        <taxon>Bacteria</taxon>
        <taxon>Bacillati</taxon>
        <taxon>Bacillota</taxon>
        <taxon>Bacilli</taxon>
        <taxon>Bacillales</taxon>
        <taxon>Paenibacillaceae</taxon>
        <taxon>Paenibacillus</taxon>
    </lineage>
</organism>
<sequence>MKKLIVLTSIVSTFLLPNMSTAYADSFTDVTTNSPYISYINDLQQMGVTDGVAPGQFGPSMTLTRAQFAKFVAVAFQLSDNGSSIPFQDINGHWAAPYIRAAYQAGIVNGTSSTTFTPEQQVKREEAAAMIWRLAANKGLQKPPAVQYQDSPDDWAVSAVNGVLSKGWYAADVTRADTTWSYRPRDYMTRQEMAALLDRSMKDLMGNTTTAAKTATVSSSTPVTSETANLSAPVSSWQQSLESHLLNQETDFSITLDDPNEFQQIKSFVAQVMKDNDYLHYVYDGMSYEYDGVSTVTFKVSYLETKAQSDYVAAQAQSIIASIIQPGMNDFQKEKAVHDYVISHLAYDTTLTDHTAYGALTKGTTVCQGYALLTYRLLTDAGIENKIIEGQADGQAHTWNLVHIDGNWYHLDATWDDPVPDVKGRLTYNYFNLTDDQLRHEHTWTAANYPAASQDFIQALQQEVQSGAMDAASEQALLSSTGLSNETSENTAGSISAAQAILQRGLSAGQSQIAFRFKNSLGSTKTVMKSAMTNTMMMNNNVANVQFEYGNDTRLAGYTTVTVDVTYGG</sequence>
<name>A0ABW0K6Z6_9BACL</name>
<feature type="domain" description="SLH" evidence="2">
    <location>
        <begin position="147"/>
        <end position="211"/>
    </location>
</feature>
<dbReference type="SUPFAM" id="SSF54001">
    <property type="entry name" value="Cysteine proteinases"/>
    <property type="match status" value="1"/>
</dbReference>
<evidence type="ECO:0000313" key="4">
    <source>
        <dbReference type="Proteomes" id="UP001596044"/>
    </source>
</evidence>
<proteinExistence type="predicted"/>
<dbReference type="Proteomes" id="UP001596044">
    <property type="component" value="Unassembled WGS sequence"/>
</dbReference>
<gene>
    <name evidence="3" type="ORF">ACFPOG_12205</name>
</gene>
<dbReference type="InterPro" id="IPR038765">
    <property type="entry name" value="Papain-like_cys_pep_sf"/>
</dbReference>
<reference evidence="4" key="1">
    <citation type="journal article" date="2019" name="Int. J. Syst. Evol. Microbiol.">
        <title>The Global Catalogue of Microorganisms (GCM) 10K type strain sequencing project: providing services to taxonomists for standard genome sequencing and annotation.</title>
        <authorList>
            <consortium name="The Broad Institute Genomics Platform"/>
            <consortium name="The Broad Institute Genome Sequencing Center for Infectious Disease"/>
            <person name="Wu L."/>
            <person name="Ma J."/>
        </authorList>
    </citation>
    <scope>NUCLEOTIDE SEQUENCE [LARGE SCALE GENOMIC DNA]</scope>
    <source>
        <strain evidence="4">KACC 11904</strain>
    </source>
</reference>
<feature type="chain" id="PRO_5045849858" evidence="1">
    <location>
        <begin position="25"/>
        <end position="569"/>
    </location>
</feature>
<dbReference type="Pfam" id="PF01841">
    <property type="entry name" value="Transglut_core"/>
    <property type="match status" value="1"/>
</dbReference>
<keyword evidence="4" id="KW-1185">Reference proteome</keyword>
<evidence type="ECO:0000259" key="2">
    <source>
        <dbReference type="PROSITE" id="PS51272"/>
    </source>
</evidence>
<dbReference type="Pfam" id="PF00395">
    <property type="entry name" value="SLH"/>
    <property type="match status" value="2"/>
</dbReference>
<dbReference type="PROSITE" id="PS51272">
    <property type="entry name" value="SLH"/>
    <property type="match status" value="3"/>
</dbReference>
<dbReference type="PANTHER" id="PTHR43308">
    <property type="entry name" value="OUTER MEMBRANE PROTEIN ALPHA-RELATED"/>
    <property type="match status" value="1"/>
</dbReference>
<dbReference type="InterPro" id="IPR051465">
    <property type="entry name" value="Cell_Envelope_Struct_Comp"/>
</dbReference>
<dbReference type="SMART" id="SM00460">
    <property type="entry name" value="TGc"/>
    <property type="match status" value="1"/>
</dbReference>
<dbReference type="EMBL" id="JBHSMJ010000014">
    <property type="protein sequence ID" value="MFC5449030.1"/>
    <property type="molecule type" value="Genomic_DNA"/>
</dbReference>
<comment type="caution">
    <text evidence="3">The sequence shown here is derived from an EMBL/GenBank/DDBJ whole genome shotgun (WGS) entry which is preliminary data.</text>
</comment>
<dbReference type="Gene3D" id="3.10.620.30">
    <property type="match status" value="1"/>
</dbReference>
<feature type="domain" description="SLH" evidence="2">
    <location>
        <begin position="82"/>
        <end position="145"/>
    </location>
</feature>